<dbReference type="GO" id="GO:0008742">
    <property type="term" value="F:L-ribulose-phosphate 4-epimerase activity"/>
    <property type="evidence" value="ECO:0007669"/>
    <property type="project" value="UniProtKB-EC"/>
</dbReference>
<dbReference type="Proteomes" id="UP000216101">
    <property type="component" value="Unassembled WGS sequence"/>
</dbReference>
<evidence type="ECO:0000256" key="4">
    <source>
        <dbReference type="ARBA" id="ARBA00013186"/>
    </source>
</evidence>
<keyword evidence="6" id="KW-0862">Zinc</keyword>
<comment type="catalytic activity">
    <reaction evidence="1">
        <text>L-ribulose 5-phosphate = D-xylulose 5-phosphate</text>
        <dbReference type="Rhea" id="RHEA:22368"/>
        <dbReference type="ChEBI" id="CHEBI:57737"/>
        <dbReference type="ChEBI" id="CHEBI:58226"/>
        <dbReference type="EC" id="5.1.3.4"/>
    </reaction>
</comment>
<dbReference type="InterPro" id="IPR001303">
    <property type="entry name" value="Aldolase_II/adducin_N"/>
</dbReference>
<comment type="similarity">
    <text evidence="3">Belongs to the aldolase class II family. AraD/FucA subfamily.</text>
</comment>
<dbReference type="GO" id="GO:0046872">
    <property type="term" value="F:metal ion binding"/>
    <property type="evidence" value="ECO:0007669"/>
    <property type="project" value="UniProtKB-KW"/>
</dbReference>
<dbReference type="GO" id="GO:0016832">
    <property type="term" value="F:aldehyde-lyase activity"/>
    <property type="evidence" value="ECO:0007669"/>
    <property type="project" value="TreeGrafter"/>
</dbReference>
<name>A0A266Q9L0_9GAMM</name>
<comment type="cofactor">
    <cofactor evidence="2">
        <name>Zn(2+)</name>
        <dbReference type="ChEBI" id="CHEBI:29105"/>
    </cofactor>
</comment>
<proteinExistence type="inferred from homology"/>
<dbReference type="PANTHER" id="PTHR22789:SF8">
    <property type="entry name" value="L-RIBULOSE-5-PHOSPHATE 4-EPIMERASE SGBE"/>
    <property type="match status" value="1"/>
</dbReference>
<protein>
    <recommendedName>
        <fullName evidence="4">L-ribulose-5-phosphate 4-epimerase</fullName>
        <ecNumber evidence="4">5.1.3.4</ecNumber>
    </recommendedName>
</protein>
<dbReference type="eggNOG" id="COG0235">
    <property type="taxonomic scope" value="Bacteria"/>
</dbReference>
<dbReference type="InterPro" id="IPR036409">
    <property type="entry name" value="Aldolase_II/adducin_N_sf"/>
</dbReference>
<dbReference type="GO" id="GO:0019323">
    <property type="term" value="P:pentose catabolic process"/>
    <property type="evidence" value="ECO:0007669"/>
    <property type="project" value="TreeGrafter"/>
</dbReference>
<dbReference type="AlphaFoldDB" id="A0A266Q9L0"/>
<evidence type="ECO:0000256" key="8">
    <source>
        <dbReference type="ARBA" id="ARBA00023277"/>
    </source>
</evidence>
<dbReference type="PANTHER" id="PTHR22789">
    <property type="entry name" value="FUCULOSE PHOSPHATE ALDOLASE"/>
    <property type="match status" value="1"/>
</dbReference>
<evidence type="ECO:0000256" key="3">
    <source>
        <dbReference type="ARBA" id="ARBA00010037"/>
    </source>
</evidence>
<dbReference type="SMART" id="SM01007">
    <property type="entry name" value="Aldolase_II"/>
    <property type="match status" value="1"/>
</dbReference>
<dbReference type="GO" id="GO:0005829">
    <property type="term" value="C:cytosol"/>
    <property type="evidence" value="ECO:0007669"/>
    <property type="project" value="TreeGrafter"/>
</dbReference>
<dbReference type="InterPro" id="IPR050197">
    <property type="entry name" value="Aldolase_class_II_sugar_metab"/>
</dbReference>
<accession>A0A266Q9L0</accession>
<dbReference type="FunFam" id="3.40.225.10:FF:000001">
    <property type="entry name" value="L-ribulose-5-phosphate 4-epimerase UlaF"/>
    <property type="match status" value="1"/>
</dbReference>
<dbReference type="NCBIfam" id="NF006047">
    <property type="entry name" value="PRK08193.1"/>
    <property type="match status" value="1"/>
</dbReference>
<evidence type="ECO:0000313" key="11">
    <source>
        <dbReference type="Proteomes" id="UP000216101"/>
    </source>
</evidence>
<dbReference type="Gene3D" id="3.40.225.10">
    <property type="entry name" value="Class II aldolase/adducin N-terminal domain"/>
    <property type="match status" value="1"/>
</dbReference>
<evidence type="ECO:0000313" key="10">
    <source>
        <dbReference type="EMBL" id="OZY86564.1"/>
    </source>
</evidence>
<keyword evidence="7" id="KW-0413">Isomerase</keyword>
<dbReference type="EC" id="5.1.3.4" evidence="4"/>
<gene>
    <name evidence="10" type="primary">araD</name>
    <name evidence="10" type="ORF">CBP51_05960</name>
</gene>
<keyword evidence="5" id="KW-0479">Metal-binding</keyword>
<sequence>MSYTELKREVFEANMELNRRNLVVYTWGNVSQIDRAKGVIAIKPSGVAYEVMTVDDIVVVDLENKIVEGKMRPSSDTKTHTHLYRHFETLGCPEIGGVTHTHSTYATAWAQTQQAIPCYGTTHADYAYGEIPCTAVMSDEQIERDYEEETGVQITDCFKDRSPVEVPMVIVAGHAPFTWGKNGADAVYHAVILEEIARMAYLTKTLQQNTPPLKQGIVDKHYLRKHGKNAYYGQK</sequence>
<evidence type="ECO:0000256" key="5">
    <source>
        <dbReference type="ARBA" id="ARBA00022723"/>
    </source>
</evidence>
<reference evidence="11" key="1">
    <citation type="submission" date="2017-05" db="EMBL/GenBank/DDBJ databases">
        <authorList>
            <person name="Barney B.M."/>
        </authorList>
    </citation>
    <scope>NUCLEOTIDE SEQUENCE [LARGE SCALE GENOMIC DNA]</scope>
    <source>
        <strain evidence="11">PSBB022</strain>
    </source>
</reference>
<evidence type="ECO:0000256" key="7">
    <source>
        <dbReference type="ARBA" id="ARBA00023235"/>
    </source>
</evidence>
<dbReference type="Pfam" id="PF00596">
    <property type="entry name" value="Aldolase_II"/>
    <property type="match status" value="1"/>
</dbReference>
<comment type="caution">
    <text evidence="10">The sequence shown here is derived from an EMBL/GenBank/DDBJ whole genome shotgun (WGS) entry which is preliminary data.</text>
</comment>
<feature type="domain" description="Class II aldolase/adducin N-terminal" evidence="9">
    <location>
        <begin position="8"/>
        <end position="201"/>
    </location>
</feature>
<evidence type="ECO:0000256" key="1">
    <source>
        <dbReference type="ARBA" id="ARBA00001726"/>
    </source>
</evidence>
<dbReference type="SUPFAM" id="SSF53639">
    <property type="entry name" value="AraD/HMP-PK domain-like"/>
    <property type="match status" value="1"/>
</dbReference>
<keyword evidence="8" id="KW-0119">Carbohydrate metabolism</keyword>
<organism evidence="10 11">
    <name type="scientific">Cellvibrio mixtus</name>
    <dbReference type="NCBI Taxonomy" id="39650"/>
    <lineage>
        <taxon>Bacteria</taxon>
        <taxon>Pseudomonadati</taxon>
        <taxon>Pseudomonadota</taxon>
        <taxon>Gammaproteobacteria</taxon>
        <taxon>Cellvibrionales</taxon>
        <taxon>Cellvibrionaceae</taxon>
        <taxon>Cellvibrio</taxon>
    </lineage>
</organism>
<dbReference type="STRING" id="1209072.GCA_000766945_01454"/>
<evidence type="ECO:0000256" key="2">
    <source>
        <dbReference type="ARBA" id="ARBA00001947"/>
    </source>
</evidence>
<dbReference type="RefSeq" id="WP_094984201.1">
    <property type="nucleotide sequence ID" value="NZ_NHNI01000001.1"/>
</dbReference>
<evidence type="ECO:0000259" key="9">
    <source>
        <dbReference type="SMART" id="SM01007"/>
    </source>
</evidence>
<keyword evidence="11" id="KW-1185">Reference proteome</keyword>
<dbReference type="EMBL" id="NHNI01000001">
    <property type="protein sequence ID" value="OZY86564.1"/>
    <property type="molecule type" value="Genomic_DNA"/>
</dbReference>
<evidence type="ECO:0000256" key="6">
    <source>
        <dbReference type="ARBA" id="ARBA00022833"/>
    </source>
</evidence>